<evidence type="ECO:0000256" key="7">
    <source>
        <dbReference type="ARBA" id="ARBA00022857"/>
    </source>
</evidence>
<dbReference type="InterPro" id="IPR002125">
    <property type="entry name" value="CMP_dCMP_dom"/>
</dbReference>
<dbReference type="InterPro" id="IPR050765">
    <property type="entry name" value="Riboflavin_Biosynth_HTPR"/>
</dbReference>
<comment type="similarity">
    <text evidence="4">In the C-terminal section; belongs to the HTP reductase family.</text>
</comment>
<dbReference type="AlphaFoldDB" id="A0A7X0MAS0"/>
<dbReference type="Gene3D" id="3.40.430.10">
    <property type="entry name" value="Dihydrofolate Reductase, subunit A"/>
    <property type="match status" value="1"/>
</dbReference>
<keyword evidence="13" id="KW-1185">Reference proteome</keyword>
<dbReference type="Pfam" id="PF01872">
    <property type="entry name" value="RibD_C"/>
    <property type="match status" value="1"/>
</dbReference>
<evidence type="ECO:0000313" key="13">
    <source>
        <dbReference type="Proteomes" id="UP000555564"/>
    </source>
</evidence>
<dbReference type="GO" id="GO:0009231">
    <property type="term" value="P:riboflavin biosynthetic process"/>
    <property type="evidence" value="ECO:0007669"/>
    <property type="project" value="UniProtKB-UniPathway"/>
</dbReference>
<dbReference type="InterPro" id="IPR002734">
    <property type="entry name" value="RibDG_C"/>
</dbReference>
<name>A0A7X0MAS0_9ACTN</name>
<reference evidence="12 13" key="1">
    <citation type="submission" date="2020-08" db="EMBL/GenBank/DDBJ databases">
        <title>Sequencing the genomes of 1000 actinobacteria strains.</title>
        <authorList>
            <person name="Klenk H.-P."/>
        </authorList>
    </citation>
    <scope>NUCLEOTIDE SEQUENCE [LARGE SCALE GENOMIC DNA]</scope>
    <source>
        <strain evidence="12 13">DSM 44936</strain>
    </source>
</reference>
<accession>A0A7X0MAS0</accession>
<keyword evidence="7" id="KW-0521">NADP</keyword>
<dbReference type="InterPro" id="IPR024072">
    <property type="entry name" value="DHFR-like_dom_sf"/>
</dbReference>
<gene>
    <name evidence="12" type="ORF">BJ992_005762</name>
</gene>
<comment type="function">
    <text evidence="1">Converts 2,5-diamino-6-(ribosylamino)-4(3h)-pyrimidinone 5'-phosphate into 5-amino-6-(ribosylamino)-2,4(1h,3h)-pyrimidinedione 5'-phosphate.</text>
</comment>
<dbReference type="UniPathway" id="UPA00275">
    <property type="reaction ID" value="UER00401"/>
</dbReference>
<sequence length="379" mass="39440">MTVRPYVLLSVASSIDGHIDDTSGMPLALSNEADFDRVDEVRAGCDAILVGAGTIRADDPRLLVRSPDRRAARVARGLGPTPLKVTLTGRGDLDPSARFFTLGDTGKLVYATSGAVARAAGAVGAVATVVDAGDPLDLPGVLADLAARGVRRLMVEGGGAVHTMFLSAGLFDELHLVIAPFLVGDPDAPRFLAAGAYPYGPGNPLRLAEARPLGDVVLLRYLPPPASGVPGPRTDLAWLREAVELSRRCPRSDSAFAVGAVVVAADGEVLATGHSRESSPHDHAEEAALAKIAPDDPRLAAATVYTSLEPCTTRASRPVSCTDLILAAGIPRVVLAWREPGVFTDCVGAETLREAGRTVVELPELAAEVRAVNAHLFPA</sequence>
<dbReference type="GO" id="GO:0008835">
    <property type="term" value="F:diaminohydroxyphosphoribosylaminopyrimidine deaminase activity"/>
    <property type="evidence" value="ECO:0007669"/>
    <property type="project" value="UniProtKB-EC"/>
</dbReference>
<dbReference type="Proteomes" id="UP000555564">
    <property type="component" value="Unassembled WGS sequence"/>
</dbReference>
<dbReference type="EC" id="3.5.4.26" evidence="5"/>
<comment type="caution">
    <text evidence="12">The sequence shown here is derived from an EMBL/GenBank/DDBJ whole genome shotgun (WGS) entry which is preliminary data.</text>
</comment>
<dbReference type="Pfam" id="PF00383">
    <property type="entry name" value="dCMP_cyt_deam_1"/>
    <property type="match status" value="1"/>
</dbReference>
<dbReference type="PROSITE" id="PS51747">
    <property type="entry name" value="CYT_DCMP_DEAMINASES_2"/>
    <property type="match status" value="1"/>
</dbReference>
<protein>
    <recommendedName>
        <fullName evidence="6">Riboflavin biosynthesis protein RibD</fullName>
        <ecNumber evidence="5">3.5.4.26</ecNumber>
    </recommendedName>
</protein>
<dbReference type="InterPro" id="IPR016193">
    <property type="entry name" value="Cytidine_deaminase-like"/>
</dbReference>
<proteinExistence type="inferred from homology"/>
<dbReference type="Gene3D" id="3.40.140.10">
    <property type="entry name" value="Cytidine Deaminase, domain 2"/>
    <property type="match status" value="1"/>
</dbReference>
<dbReference type="GO" id="GO:0008703">
    <property type="term" value="F:5-amino-6-(5-phosphoribosylamino)uracil reductase activity"/>
    <property type="evidence" value="ECO:0007669"/>
    <property type="project" value="UniProtKB-EC"/>
</dbReference>
<dbReference type="PANTHER" id="PTHR38011">
    <property type="entry name" value="DIHYDROFOLATE REDUCTASE FAMILY PROTEIN (AFU_ORTHOLOGUE AFUA_8G06820)"/>
    <property type="match status" value="1"/>
</dbReference>
<dbReference type="SUPFAM" id="SSF53597">
    <property type="entry name" value="Dihydrofolate reductase-like"/>
    <property type="match status" value="1"/>
</dbReference>
<comment type="pathway">
    <text evidence="2">Cofactor biosynthesis; riboflavin biosynthesis; 5-amino-6-(D-ribitylamino)uracil from GTP: step 2/4.</text>
</comment>
<keyword evidence="8 12" id="KW-0560">Oxidoreductase</keyword>
<evidence type="ECO:0000313" key="12">
    <source>
        <dbReference type="EMBL" id="MBB6476331.1"/>
    </source>
</evidence>
<feature type="domain" description="CMP/dCMP-type deaminase" evidence="11">
    <location>
        <begin position="233"/>
        <end position="359"/>
    </location>
</feature>
<evidence type="ECO:0000256" key="1">
    <source>
        <dbReference type="ARBA" id="ARBA00002151"/>
    </source>
</evidence>
<dbReference type="EMBL" id="JACHIU010000001">
    <property type="protein sequence ID" value="MBB6476331.1"/>
    <property type="molecule type" value="Genomic_DNA"/>
</dbReference>
<comment type="similarity">
    <text evidence="3">In the N-terminal section; belongs to the cytidine and deoxycytidylate deaminase family.</text>
</comment>
<comment type="catalytic activity">
    <reaction evidence="9">
        <text>5-amino-6-(5-phospho-D-ribitylamino)uracil + NADP(+) = 5-amino-6-(5-phospho-D-ribosylamino)uracil + NADPH + H(+)</text>
        <dbReference type="Rhea" id="RHEA:17845"/>
        <dbReference type="ChEBI" id="CHEBI:15378"/>
        <dbReference type="ChEBI" id="CHEBI:57783"/>
        <dbReference type="ChEBI" id="CHEBI:58349"/>
        <dbReference type="ChEBI" id="CHEBI:58421"/>
        <dbReference type="ChEBI" id="CHEBI:58453"/>
        <dbReference type="EC" id="1.1.1.193"/>
    </reaction>
</comment>
<evidence type="ECO:0000256" key="2">
    <source>
        <dbReference type="ARBA" id="ARBA00004882"/>
    </source>
</evidence>
<evidence type="ECO:0000256" key="3">
    <source>
        <dbReference type="ARBA" id="ARBA00005259"/>
    </source>
</evidence>
<dbReference type="PANTHER" id="PTHR38011:SF7">
    <property type="entry name" value="2,5-DIAMINO-6-RIBOSYLAMINO-4(3H)-PYRIMIDINONE 5'-PHOSPHATE REDUCTASE"/>
    <property type="match status" value="1"/>
</dbReference>
<evidence type="ECO:0000256" key="8">
    <source>
        <dbReference type="ARBA" id="ARBA00023002"/>
    </source>
</evidence>
<evidence type="ECO:0000256" key="9">
    <source>
        <dbReference type="ARBA" id="ARBA00049861"/>
    </source>
</evidence>
<organism evidence="12 13">
    <name type="scientific">Sphaerisporangium rubeum</name>
    <dbReference type="NCBI Taxonomy" id="321317"/>
    <lineage>
        <taxon>Bacteria</taxon>
        <taxon>Bacillati</taxon>
        <taxon>Actinomycetota</taxon>
        <taxon>Actinomycetes</taxon>
        <taxon>Streptosporangiales</taxon>
        <taxon>Streptosporangiaceae</taxon>
        <taxon>Sphaerisporangium</taxon>
    </lineage>
</organism>
<evidence type="ECO:0000256" key="10">
    <source>
        <dbReference type="ARBA" id="ARBA00049886"/>
    </source>
</evidence>
<comment type="catalytic activity">
    <reaction evidence="10">
        <text>2,5-diamino-6-hydroxy-4-(5-phosphoribosylamino)-pyrimidine + H2O + H(+) = 5-amino-6-(5-phospho-D-ribosylamino)uracil + NH4(+)</text>
        <dbReference type="Rhea" id="RHEA:21868"/>
        <dbReference type="ChEBI" id="CHEBI:15377"/>
        <dbReference type="ChEBI" id="CHEBI:15378"/>
        <dbReference type="ChEBI" id="CHEBI:28938"/>
        <dbReference type="ChEBI" id="CHEBI:58453"/>
        <dbReference type="ChEBI" id="CHEBI:58614"/>
        <dbReference type="EC" id="3.5.4.26"/>
    </reaction>
</comment>
<evidence type="ECO:0000256" key="4">
    <source>
        <dbReference type="ARBA" id="ARBA00007417"/>
    </source>
</evidence>
<evidence type="ECO:0000259" key="11">
    <source>
        <dbReference type="PROSITE" id="PS51747"/>
    </source>
</evidence>
<evidence type="ECO:0000256" key="6">
    <source>
        <dbReference type="ARBA" id="ARBA00019930"/>
    </source>
</evidence>
<evidence type="ECO:0000256" key="5">
    <source>
        <dbReference type="ARBA" id="ARBA00012766"/>
    </source>
</evidence>
<dbReference type="SUPFAM" id="SSF53927">
    <property type="entry name" value="Cytidine deaminase-like"/>
    <property type="match status" value="1"/>
</dbReference>